<evidence type="ECO:0000313" key="10">
    <source>
        <dbReference type="Proteomes" id="UP000261023"/>
    </source>
</evidence>
<dbReference type="FunFam" id="3.40.190.10:FF:000035">
    <property type="entry name" value="Molybdate ABC transporter substrate-binding protein"/>
    <property type="match status" value="1"/>
</dbReference>
<dbReference type="Pfam" id="PF13531">
    <property type="entry name" value="SBP_bac_11"/>
    <property type="match status" value="1"/>
</dbReference>
<sequence>MKKAILLAGALTVAMAALTACGGTGKAEPETTTQAAAEAATKAETETTAKAEETTEAAEKAEAQTVTIAAAASLETCLRDELIPLFEKQNPGFTIEGTYDSSGKLQTQIEEGAGIDVFFSAATKQMDALNDEGMIQDGSVRNLLENKIVFIVPTGDEGNYSSFEDIAKAENVALGDPDSVPVGQYSKEALTNLGLWDEVLAKASLGTNVTEVLNWVAEGSAKAGIVYATDAAQTDKVTIVAEAPEGSVKKAIYPAGIIKDCENPDGAQKFIDFLASSEAMDIFVKNGFAAAE</sequence>
<keyword evidence="2 5" id="KW-0500">Molybdenum</keyword>
<evidence type="ECO:0000256" key="7">
    <source>
        <dbReference type="SAM" id="SignalP"/>
    </source>
</evidence>
<evidence type="ECO:0000256" key="6">
    <source>
        <dbReference type="SAM" id="MobiDB-lite"/>
    </source>
</evidence>
<dbReference type="GO" id="GO:0015689">
    <property type="term" value="P:molybdate ion transport"/>
    <property type="evidence" value="ECO:0007669"/>
    <property type="project" value="InterPro"/>
</dbReference>
<evidence type="ECO:0000256" key="1">
    <source>
        <dbReference type="ARBA" id="ARBA00009175"/>
    </source>
</evidence>
<dbReference type="EMBL" id="QTJW01000009">
    <property type="protein sequence ID" value="RGD69782.1"/>
    <property type="molecule type" value="Genomic_DNA"/>
</dbReference>
<name>A0A374P3A8_9FIRM</name>
<evidence type="ECO:0000256" key="5">
    <source>
        <dbReference type="PIRSR" id="PIRSR004846-1"/>
    </source>
</evidence>
<gene>
    <name evidence="9" type="primary">modA</name>
    <name evidence="8" type="ORF">DWX31_14350</name>
    <name evidence="9" type="ORF">DXD79_20715</name>
</gene>
<keyword evidence="3 5" id="KW-0479">Metal-binding</keyword>
<proteinExistence type="inferred from homology"/>
<evidence type="ECO:0000313" key="9">
    <source>
        <dbReference type="EMBL" id="RGJ00913.1"/>
    </source>
</evidence>
<organism evidence="9 11">
    <name type="scientific">Hungatella hathewayi</name>
    <dbReference type="NCBI Taxonomy" id="154046"/>
    <lineage>
        <taxon>Bacteria</taxon>
        <taxon>Bacillati</taxon>
        <taxon>Bacillota</taxon>
        <taxon>Clostridia</taxon>
        <taxon>Lachnospirales</taxon>
        <taxon>Lachnospiraceae</taxon>
        <taxon>Hungatella</taxon>
    </lineage>
</organism>
<dbReference type="Gene3D" id="3.40.190.10">
    <property type="entry name" value="Periplasmic binding protein-like II"/>
    <property type="match status" value="2"/>
</dbReference>
<reference evidence="10 11" key="1">
    <citation type="submission" date="2018-08" db="EMBL/GenBank/DDBJ databases">
        <title>A genome reference for cultivated species of the human gut microbiota.</title>
        <authorList>
            <person name="Zou Y."/>
            <person name="Xue W."/>
            <person name="Luo G."/>
        </authorList>
    </citation>
    <scope>NUCLEOTIDE SEQUENCE [LARGE SCALE GENOMIC DNA]</scope>
    <source>
        <strain evidence="8 10">AF19-13AC</strain>
        <strain evidence="9 11">TM09-12</strain>
    </source>
</reference>
<feature type="signal peptide" evidence="7">
    <location>
        <begin position="1"/>
        <end position="19"/>
    </location>
</feature>
<feature type="binding site" evidence="5">
    <location>
        <position position="227"/>
    </location>
    <ligand>
        <name>molybdate</name>
        <dbReference type="ChEBI" id="CHEBI:36264"/>
    </ligand>
</feature>
<dbReference type="GO" id="GO:0046872">
    <property type="term" value="F:metal ion binding"/>
    <property type="evidence" value="ECO:0007669"/>
    <property type="project" value="UniProtKB-KW"/>
</dbReference>
<evidence type="ECO:0000313" key="11">
    <source>
        <dbReference type="Proteomes" id="UP000263014"/>
    </source>
</evidence>
<dbReference type="InterPro" id="IPR050682">
    <property type="entry name" value="ModA/WtpA"/>
</dbReference>
<feature type="chain" id="PRO_5042356378" evidence="7">
    <location>
        <begin position="20"/>
        <end position="292"/>
    </location>
</feature>
<dbReference type="PANTHER" id="PTHR30632">
    <property type="entry name" value="MOLYBDATE-BINDING PERIPLASMIC PROTEIN"/>
    <property type="match status" value="1"/>
</dbReference>
<accession>A0A374P3A8</accession>
<protein>
    <submittedName>
        <fullName evidence="9">Molybdate ABC transporter substrate-binding protein</fullName>
    </submittedName>
</protein>
<dbReference type="Proteomes" id="UP000263014">
    <property type="component" value="Unassembled WGS sequence"/>
</dbReference>
<dbReference type="GO" id="GO:1901359">
    <property type="term" value="F:tungstate binding"/>
    <property type="evidence" value="ECO:0007669"/>
    <property type="project" value="UniProtKB-ARBA"/>
</dbReference>
<dbReference type="GO" id="GO:0030973">
    <property type="term" value="F:molybdate ion binding"/>
    <property type="evidence" value="ECO:0007669"/>
    <property type="project" value="TreeGrafter"/>
</dbReference>
<feature type="binding site" evidence="5">
    <location>
        <position position="102"/>
    </location>
    <ligand>
        <name>molybdate</name>
        <dbReference type="ChEBI" id="CHEBI:36264"/>
    </ligand>
</feature>
<dbReference type="PANTHER" id="PTHR30632:SF0">
    <property type="entry name" value="SULFATE-BINDING PROTEIN"/>
    <property type="match status" value="1"/>
</dbReference>
<evidence type="ECO:0000256" key="3">
    <source>
        <dbReference type="ARBA" id="ARBA00022723"/>
    </source>
</evidence>
<dbReference type="InterPro" id="IPR041879">
    <property type="entry name" value="YvgL-like_PBP2"/>
</dbReference>
<dbReference type="RefSeq" id="WP_025529674.1">
    <property type="nucleotide sequence ID" value="NZ_QSON01000010.1"/>
</dbReference>
<dbReference type="PROSITE" id="PS51257">
    <property type="entry name" value="PROKAR_LIPOPROTEIN"/>
    <property type="match status" value="1"/>
</dbReference>
<evidence type="ECO:0000256" key="4">
    <source>
        <dbReference type="ARBA" id="ARBA00022729"/>
    </source>
</evidence>
<comment type="caution">
    <text evidence="9">The sequence shown here is derived from an EMBL/GenBank/DDBJ whole genome shotgun (WGS) entry which is preliminary data.</text>
</comment>
<evidence type="ECO:0000256" key="2">
    <source>
        <dbReference type="ARBA" id="ARBA00022505"/>
    </source>
</evidence>
<dbReference type="Proteomes" id="UP000261023">
    <property type="component" value="Unassembled WGS sequence"/>
</dbReference>
<comment type="similarity">
    <text evidence="1">Belongs to the bacterial solute-binding protein ModA family.</text>
</comment>
<dbReference type="EMBL" id="QSON01000010">
    <property type="protein sequence ID" value="RGJ00913.1"/>
    <property type="molecule type" value="Genomic_DNA"/>
</dbReference>
<feature type="compositionally biased region" description="Low complexity" evidence="6">
    <location>
        <begin position="30"/>
        <end position="40"/>
    </location>
</feature>
<dbReference type="CDD" id="cd13537">
    <property type="entry name" value="PBP2_YvgL_like"/>
    <property type="match status" value="1"/>
</dbReference>
<dbReference type="NCBIfam" id="TIGR01256">
    <property type="entry name" value="modA"/>
    <property type="match status" value="1"/>
</dbReference>
<dbReference type="OrthoDB" id="9785015at2"/>
<evidence type="ECO:0000313" key="8">
    <source>
        <dbReference type="EMBL" id="RGD69782.1"/>
    </source>
</evidence>
<feature type="binding site" evidence="5">
    <location>
        <position position="209"/>
    </location>
    <ligand>
        <name>molybdate</name>
        <dbReference type="ChEBI" id="CHEBI:36264"/>
    </ligand>
</feature>
<feature type="binding site" evidence="5">
    <location>
        <position position="73"/>
    </location>
    <ligand>
        <name>molybdate</name>
        <dbReference type="ChEBI" id="CHEBI:36264"/>
    </ligand>
</feature>
<feature type="region of interest" description="Disordered" evidence="6">
    <location>
        <begin position="23"/>
        <end position="43"/>
    </location>
</feature>
<dbReference type="SUPFAM" id="SSF53850">
    <property type="entry name" value="Periplasmic binding protein-like II"/>
    <property type="match status" value="1"/>
</dbReference>
<dbReference type="PIRSF" id="PIRSF004846">
    <property type="entry name" value="ModA"/>
    <property type="match status" value="1"/>
</dbReference>
<dbReference type="AlphaFoldDB" id="A0A374P3A8"/>
<dbReference type="InterPro" id="IPR005950">
    <property type="entry name" value="ModA"/>
</dbReference>
<keyword evidence="4 7" id="KW-0732">Signal</keyword>